<dbReference type="InterPro" id="IPR016169">
    <property type="entry name" value="FAD-bd_PCMH_sub2"/>
</dbReference>
<dbReference type="PROSITE" id="PS51846">
    <property type="entry name" value="CNNM"/>
    <property type="match status" value="1"/>
</dbReference>
<dbReference type="SMART" id="SM01091">
    <property type="entry name" value="CorC_HlyC"/>
    <property type="match status" value="1"/>
</dbReference>
<dbReference type="InterPro" id="IPR005170">
    <property type="entry name" value="Transptr-assoc_dom"/>
</dbReference>
<evidence type="ECO:0000256" key="5">
    <source>
        <dbReference type="ARBA" id="ARBA00022737"/>
    </source>
</evidence>
<comment type="similarity">
    <text evidence="2">Belongs to the UPF0053 family.</text>
</comment>
<organism evidence="14 15">
    <name type="scientific">Exiguobacterium antarcticum</name>
    <dbReference type="NCBI Taxonomy" id="132920"/>
    <lineage>
        <taxon>Bacteria</taxon>
        <taxon>Bacillati</taxon>
        <taxon>Bacillota</taxon>
        <taxon>Bacilli</taxon>
        <taxon>Bacillales</taxon>
        <taxon>Bacillales Family XII. Incertae Sedis</taxon>
        <taxon>Exiguobacterium</taxon>
    </lineage>
</organism>
<feature type="transmembrane region" description="Helical" evidence="11">
    <location>
        <begin position="6"/>
        <end position="27"/>
    </location>
</feature>
<evidence type="ECO:0000256" key="8">
    <source>
        <dbReference type="ARBA" id="ARBA00023136"/>
    </source>
</evidence>
<comment type="caution">
    <text evidence="14">The sequence shown here is derived from an EMBL/GenBank/DDBJ whole genome shotgun (WGS) entry which is preliminary data.</text>
</comment>
<gene>
    <name evidence="14" type="ORF">QK289_12990</name>
</gene>
<dbReference type="PANTHER" id="PTHR43099:SF5">
    <property type="entry name" value="HLYC_CORC FAMILY TRANSPORTER"/>
    <property type="match status" value="1"/>
</dbReference>
<evidence type="ECO:0000313" key="14">
    <source>
        <dbReference type="EMBL" id="MDI3235926.1"/>
    </source>
</evidence>
<feature type="domain" description="CNNM transmembrane" evidence="13">
    <location>
        <begin position="1"/>
        <end position="199"/>
    </location>
</feature>
<keyword evidence="7 9" id="KW-0129">CBS domain</keyword>
<dbReference type="Gene3D" id="3.30.465.10">
    <property type="match status" value="1"/>
</dbReference>
<dbReference type="PROSITE" id="PS51371">
    <property type="entry name" value="CBS"/>
    <property type="match status" value="1"/>
</dbReference>
<evidence type="ECO:0000256" key="6">
    <source>
        <dbReference type="ARBA" id="ARBA00022989"/>
    </source>
</evidence>
<dbReference type="InterPro" id="IPR051676">
    <property type="entry name" value="UPF0053_domain"/>
</dbReference>
<keyword evidence="6 10" id="KW-1133">Transmembrane helix</keyword>
<evidence type="ECO:0000313" key="15">
    <source>
        <dbReference type="Proteomes" id="UP001243286"/>
    </source>
</evidence>
<evidence type="ECO:0000256" key="4">
    <source>
        <dbReference type="ARBA" id="ARBA00022692"/>
    </source>
</evidence>
<dbReference type="RefSeq" id="WP_034773913.1">
    <property type="nucleotide sequence ID" value="NZ_JANJYY010000076.1"/>
</dbReference>
<keyword evidence="15" id="KW-1185">Reference proteome</keyword>
<dbReference type="Pfam" id="PF00571">
    <property type="entry name" value="CBS"/>
    <property type="match status" value="1"/>
</dbReference>
<evidence type="ECO:0000259" key="13">
    <source>
        <dbReference type="PROSITE" id="PS51846"/>
    </source>
</evidence>
<dbReference type="SUPFAM" id="SSF54631">
    <property type="entry name" value="CBS-domain pair"/>
    <property type="match status" value="1"/>
</dbReference>
<evidence type="ECO:0000259" key="12">
    <source>
        <dbReference type="PROSITE" id="PS51371"/>
    </source>
</evidence>
<evidence type="ECO:0000256" key="7">
    <source>
        <dbReference type="ARBA" id="ARBA00023122"/>
    </source>
</evidence>
<dbReference type="EMBL" id="JASBQV010000024">
    <property type="protein sequence ID" value="MDI3235926.1"/>
    <property type="molecule type" value="Genomic_DNA"/>
</dbReference>
<dbReference type="InterPro" id="IPR046342">
    <property type="entry name" value="CBS_dom_sf"/>
</dbReference>
<evidence type="ECO:0000256" key="9">
    <source>
        <dbReference type="PROSITE-ProRule" id="PRU00703"/>
    </source>
</evidence>
<accession>A0ABT6R4P1</accession>
<feature type="transmembrane region" description="Helical" evidence="11">
    <location>
        <begin position="144"/>
        <end position="167"/>
    </location>
</feature>
<keyword evidence="8 10" id="KW-0472">Membrane</keyword>
<dbReference type="InterPro" id="IPR044751">
    <property type="entry name" value="Ion_transp-like_CBS"/>
</dbReference>
<name>A0ABT6R4P1_9BACL</name>
<proteinExistence type="inferred from homology"/>
<evidence type="ECO:0000256" key="10">
    <source>
        <dbReference type="PROSITE-ProRule" id="PRU01193"/>
    </source>
</evidence>
<evidence type="ECO:0000256" key="3">
    <source>
        <dbReference type="ARBA" id="ARBA00022475"/>
    </source>
</evidence>
<comment type="subcellular location">
    <subcellularLocation>
        <location evidence="1">Cell membrane</location>
        <topology evidence="1">Multi-pass membrane protein</topology>
    </subcellularLocation>
</comment>
<keyword evidence="4 10" id="KW-0812">Transmembrane</keyword>
<dbReference type="InterPro" id="IPR002550">
    <property type="entry name" value="CNNM"/>
</dbReference>
<dbReference type="InterPro" id="IPR000644">
    <property type="entry name" value="CBS_dom"/>
</dbReference>
<evidence type="ECO:0000256" key="11">
    <source>
        <dbReference type="SAM" id="Phobius"/>
    </source>
</evidence>
<dbReference type="InterPro" id="IPR036318">
    <property type="entry name" value="FAD-bd_PCMH-like_sf"/>
</dbReference>
<sequence length="439" mass="48884">MWLINLTIVVLLILANGLFAMTELALLSSKKQKLQQYADDGKKSAQIALDFLERPTDLLSTVQVGITLIGIINGAFGGAALSAPLIEWLGGFTWLAPYASTVGYMIVVTIITYLSLVIGELVPKRIALVSPERVTMMLAQPMRFFSSLLKPFIFILSKSTSAIFRLIGLDRLQTEDETEDEVKQLLIRGLKEGTFASSEAEQVSRVFAFHDQLAYELMEPRTVTEWIDLTDSPEQILADLRTAKHRNLPVGHGDLDHFVGYIDAKEVLASDHPIAVIESLIHTPLIVPKQLQATVLLERMRKETVSIAFVLDEYGGFLGMITLFDILEAFVGEISTIEEEPELVQRSDGSYLADGLLHIDDLKRVLQVKPLLPGEEKNIYHTVAGLVLYLLGEFPVRGSHVVTNGYRFEVVDLDGRRIDQILIEPVRDVPVETSFPKSE</sequence>
<feature type="domain" description="CBS" evidence="12">
    <location>
        <begin position="280"/>
        <end position="336"/>
    </location>
</feature>
<evidence type="ECO:0000256" key="2">
    <source>
        <dbReference type="ARBA" id="ARBA00006337"/>
    </source>
</evidence>
<dbReference type="Pfam" id="PF01595">
    <property type="entry name" value="CNNM"/>
    <property type="match status" value="1"/>
</dbReference>
<protein>
    <submittedName>
        <fullName evidence="14">Hemolysin family protein</fullName>
    </submittedName>
</protein>
<feature type="transmembrane region" description="Helical" evidence="11">
    <location>
        <begin position="64"/>
        <end position="86"/>
    </location>
</feature>
<dbReference type="CDD" id="cd04590">
    <property type="entry name" value="CBS_pair_CorC_HlyC_assoc"/>
    <property type="match status" value="1"/>
</dbReference>
<dbReference type="Proteomes" id="UP001243286">
    <property type="component" value="Unassembled WGS sequence"/>
</dbReference>
<keyword evidence="3" id="KW-1003">Cell membrane</keyword>
<dbReference type="Pfam" id="PF03471">
    <property type="entry name" value="CorC_HlyC"/>
    <property type="match status" value="1"/>
</dbReference>
<dbReference type="SUPFAM" id="SSF56176">
    <property type="entry name" value="FAD-binding/transporter-associated domain-like"/>
    <property type="match status" value="1"/>
</dbReference>
<dbReference type="Gene3D" id="3.10.580.10">
    <property type="entry name" value="CBS-domain"/>
    <property type="match status" value="1"/>
</dbReference>
<keyword evidence="5" id="KW-0677">Repeat</keyword>
<dbReference type="PANTHER" id="PTHR43099">
    <property type="entry name" value="UPF0053 PROTEIN YRKA"/>
    <property type="match status" value="1"/>
</dbReference>
<feature type="transmembrane region" description="Helical" evidence="11">
    <location>
        <begin position="98"/>
        <end position="123"/>
    </location>
</feature>
<reference evidence="14 15" key="1">
    <citation type="submission" date="2023-04" db="EMBL/GenBank/DDBJ databases">
        <title>Antarctic isolates genomes.</title>
        <authorList>
            <person name="Dimov S.G."/>
        </authorList>
    </citation>
    <scope>NUCLEOTIDE SEQUENCE [LARGE SCALE GENOMIC DNA]</scope>
    <source>
        <strain evidence="14 15">AL19</strain>
    </source>
</reference>
<evidence type="ECO:0000256" key="1">
    <source>
        <dbReference type="ARBA" id="ARBA00004651"/>
    </source>
</evidence>